<dbReference type="FunFam" id="3.40.640.10:FF:000020">
    <property type="entry name" value="sphingosine-1-phosphate lyase 1"/>
    <property type="match status" value="1"/>
</dbReference>
<dbReference type="Gene3D" id="3.90.1150.10">
    <property type="entry name" value="Aspartate Aminotransferase, domain 1"/>
    <property type="match status" value="1"/>
</dbReference>
<evidence type="ECO:0000256" key="5">
    <source>
        <dbReference type="ARBA" id="ARBA00022692"/>
    </source>
</evidence>
<comment type="pathway">
    <text evidence="3">Lipid metabolism; sphingolipid metabolism.</text>
</comment>
<reference evidence="19" key="1">
    <citation type="submission" date="2016-04" db="UniProtKB">
        <authorList>
            <consortium name="WormBaseParasite"/>
        </authorList>
    </citation>
    <scope>IDENTIFICATION</scope>
</reference>
<comment type="similarity">
    <text evidence="13">Belongs to the group II decarboxylase family. Sphingosine-1-phosphate lyase subfamily.</text>
</comment>
<evidence type="ECO:0000256" key="9">
    <source>
        <dbReference type="ARBA" id="ARBA00022989"/>
    </source>
</evidence>
<dbReference type="GO" id="GO:0019752">
    <property type="term" value="P:carboxylic acid metabolic process"/>
    <property type="evidence" value="ECO:0007669"/>
    <property type="project" value="InterPro"/>
</dbReference>
<evidence type="ECO:0000256" key="17">
    <source>
        <dbReference type="RuleBase" id="RU000382"/>
    </source>
</evidence>
<dbReference type="GO" id="GO:0005789">
    <property type="term" value="C:endoplasmic reticulum membrane"/>
    <property type="evidence" value="ECO:0007669"/>
    <property type="project" value="UniProtKB-SubCell"/>
</dbReference>
<dbReference type="EC" id="4.1.2.27" evidence="14"/>
<dbReference type="STRING" id="451379.A0A158R679"/>
<organism evidence="18 19">
    <name type="scientific">Syphacia muris</name>
    <dbReference type="NCBI Taxonomy" id="451379"/>
    <lineage>
        <taxon>Eukaryota</taxon>
        <taxon>Metazoa</taxon>
        <taxon>Ecdysozoa</taxon>
        <taxon>Nematoda</taxon>
        <taxon>Chromadorea</taxon>
        <taxon>Rhabditida</taxon>
        <taxon>Spirurina</taxon>
        <taxon>Oxyuridomorpha</taxon>
        <taxon>Oxyuroidea</taxon>
        <taxon>Oxyuridae</taxon>
        <taxon>Syphacia</taxon>
    </lineage>
</organism>
<keyword evidence="8" id="KW-0746">Sphingolipid metabolism</keyword>
<evidence type="ECO:0000256" key="3">
    <source>
        <dbReference type="ARBA" id="ARBA00004760"/>
    </source>
</evidence>
<feature type="modified residue" description="N6-(pyridoxal phosphate)lysine" evidence="16">
    <location>
        <position position="348"/>
    </location>
</feature>
<dbReference type="Pfam" id="PF00282">
    <property type="entry name" value="Pyridoxal_deC"/>
    <property type="match status" value="1"/>
</dbReference>
<dbReference type="InterPro" id="IPR015422">
    <property type="entry name" value="PyrdxlP-dep_Trfase_small"/>
</dbReference>
<sequence>MVHGPTAVAAGAVQLVRNVQEAINHFLRKVEPMYLVMFSICGTIVYIRVRRVLRQSDRPLLERLKGTIFSIARRTAIMQRRLEVGILKTRKELVKTIHKCDKERTFICELPSFGYDVEKILAIARKYKDMCEIEVNKGRVSGALYTNENEKHKKLLNQIFDMYCYSNPLHPEVFPGCRKMEAEVVRIVSDIYHGGSDCCGTMTTGGTESIMLAMLAYRNKAYAEGNNDPEMLVPVTAHAAFDKASQLFGMRIRHIPVGVGNAVDVKAMAKAISSSTCALVASAPCFPSGTIDNVSEISRLGLYYNIPVHVDACLGGFLIPFMDEAGYPLPLFDFRLPGVTSISCDTHKYGYAPKGSSVILYRDVKYLHYQYFCIPEWTGGLYVTPTFAGSRCGSSIALTWATLLLYGREGYVERTKAIIKCAREIADGIRGTTKMPGIKGLELFGSPDLSVVAFTSHVCNIYAIADKMGTLGWNLNTLQNPPAIHICVTLSTAYAGAAQDFLRDLRVVTEMVMNEPSKGNDSATASIYGLAAAIPDKSLVSEISMEFLDACYATPAANYEEDLEHKLNVLQST</sequence>
<comment type="cofactor">
    <cofactor evidence="1 16 17">
        <name>pyridoxal 5'-phosphate</name>
        <dbReference type="ChEBI" id="CHEBI:597326"/>
    </cofactor>
</comment>
<evidence type="ECO:0000256" key="4">
    <source>
        <dbReference type="ARBA" id="ARBA00004991"/>
    </source>
</evidence>
<keyword evidence="7 16" id="KW-0663">Pyridoxal phosphate</keyword>
<keyword evidence="6" id="KW-0256">Endoplasmic reticulum</keyword>
<dbReference type="GO" id="GO:0030149">
    <property type="term" value="P:sphingolipid catabolic process"/>
    <property type="evidence" value="ECO:0007669"/>
    <property type="project" value="TreeGrafter"/>
</dbReference>
<dbReference type="GO" id="GO:0008117">
    <property type="term" value="F:sphinganine-1-phosphate aldolase activity"/>
    <property type="evidence" value="ECO:0007669"/>
    <property type="project" value="UniProtKB-EC"/>
</dbReference>
<evidence type="ECO:0000313" key="19">
    <source>
        <dbReference type="WBParaSite" id="SMUV_0001005701-mRNA-1"/>
    </source>
</evidence>
<dbReference type="Proteomes" id="UP000046393">
    <property type="component" value="Unplaced"/>
</dbReference>
<comment type="subcellular location">
    <subcellularLocation>
        <location evidence="2">Endoplasmic reticulum membrane</location>
        <topology evidence="2">Single-pass membrane protein</topology>
    </subcellularLocation>
</comment>
<dbReference type="PANTHER" id="PTHR42735">
    <property type="match status" value="1"/>
</dbReference>
<evidence type="ECO:0000256" key="10">
    <source>
        <dbReference type="ARBA" id="ARBA00023098"/>
    </source>
</evidence>
<evidence type="ECO:0000256" key="13">
    <source>
        <dbReference type="ARBA" id="ARBA00038302"/>
    </source>
</evidence>
<dbReference type="Gene3D" id="6.10.140.2150">
    <property type="match status" value="1"/>
</dbReference>
<evidence type="ECO:0000256" key="7">
    <source>
        <dbReference type="ARBA" id="ARBA00022898"/>
    </source>
</evidence>
<keyword evidence="9" id="KW-1133">Transmembrane helix</keyword>
<keyword evidence="18" id="KW-1185">Reference proteome</keyword>
<evidence type="ECO:0000256" key="6">
    <source>
        <dbReference type="ARBA" id="ARBA00022824"/>
    </source>
</evidence>
<evidence type="ECO:0000256" key="1">
    <source>
        <dbReference type="ARBA" id="ARBA00001933"/>
    </source>
</evidence>
<proteinExistence type="inferred from homology"/>
<dbReference type="AlphaFoldDB" id="A0A158R679"/>
<evidence type="ECO:0000256" key="16">
    <source>
        <dbReference type="PIRSR" id="PIRSR602129-50"/>
    </source>
</evidence>
<keyword evidence="12 17" id="KW-0456">Lyase</keyword>
<evidence type="ECO:0000256" key="14">
    <source>
        <dbReference type="ARBA" id="ARBA00038965"/>
    </source>
</evidence>
<keyword evidence="5" id="KW-0812">Transmembrane</keyword>
<dbReference type="PANTHER" id="PTHR42735:SF6">
    <property type="entry name" value="SPHINGOSINE-1-PHOSPHATE LYASE 1"/>
    <property type="match status" value="1"/>
</dbReference>
<keyword evidence="10" id="KW-0443">Lipid metabolism</keyword>
<dbReference type="SUPFAM" id="SSF53383">
    <property type="entry name" value="PLP-dependent transferases"/>
    <property type="match status" value="1"/>
</dbReference>
<evidence type="ECO:0000256" key="15">
    <source>
        <dbReference type="ARBA" id="ARBA00042568"/>
    </source>
</evidence>
<accession>A0A158R679</accession>
<evidence type="ECO:0000256" key="11">
    <source>
        <dbReference type="ARBA" id="ARBA00023136"/>
    </source>
</evidence>
<protein>
    <recommendedName>
        <fullName evidence="14">sphinganine-1-phosphate aldolase</fullName>
        <ecNumber evidence="14">4.1.2.27</ecNumber>
    </recommendedName>
    <alternativeName>
        <fullName evidence="15">Sphingosine-1-phosphate aldolase</fullName>
    </alternativeName>
</protein>
<dbReference type="Gene3D" id="3.40.640.10">
    <property type="entry name" value="Type I PLP-dependent aspartate aminotransferase-like (Major domain)"/>
    <property type="match status" value="1"/>
</dbReference>
<comment type="pathway">
    <text evidence="4">Sphingolipid metabolism.</text>
</comment>
<dbReference type="GO" id="GO:0030170">
    <property type="term" value="F:pyridoxal phosphate binding"/>
    <property type="evidence" value="ECO:0007669"/>
    <property type="project" value="InterPro"/>
</dbReference>
<dbReference type="InterPro" id="IPR050477">
    <property type="entry name" value="GrpII_AminoAcid_Decarb"/>
</dbReference>
<dbReference type="WBParaSite" id="SMUV_0001005701-mRNA-1">
    <property type="protein sequence ID" value="SMUV_0001005701-mRNA-1"/>
    <property type="gene ID" value="SMUV_0001005701"/>
</dbReference>
<keyword evidence="11" id="KW-0472">Membrane</keyword>
<evidence type="ECO:0000313" key="18">
    <source>
        <dbReference type="Proteomes" id="UP000046393"/>
    </source>
</evidence>
<evidence type="ECO:0000256" key="8">
    <source>
        <dbReference type="ARBA" id="ARBA00022919"/>
    </source>
</evidence>
<evidence type="ECO:0000256" key="2">
    <source>
        <dbReference type="ARBA" id="ARBA00004389"/>
    </source>
</evidence>
<evidence type="ECO:0000256" key="12">
    <source>
        <dbReference type="ARBA" id="ARBA00023239"/>
    </source>
</evidence>
<dbReference type="InterPro" id="IPR002129">
    <property type="entry name" value="PyrdxlP-dep_de-COase"/>
</dbReference>
<dbReference type="InterPro" id="IPR015424">
    <property type="entry name" value="PyrdxlP-dep_Trfase"/>
</dbReference>
<name>A0A158R679_9BILA</name>
<dbReference type="FunFam" id="6.10.140.2150:FF:000001">
    <property type="entry name" value="Sphingosine-1-phosphate lyase 1"/>
    <property type="match status" value="1"/>
</dbReference>
<dbReference type="InterPro" id="IPR015421">
    <property type="entry name" value="PyrdxlP-dep_Trfase_major"/>
</dbReference>